<dbReference type="InterPro" id="IPR000683">
    <property type="entry name" value="Gfo/Idh/MocA-like_OxRdtase_N"/>
</dbReference>
<dbReference type="Pfam" id="PF01408">
    <property type="entry name" value="GFO_IDH_MocA"/>
    <property type="match status" value="1"/>
</dbReference>
<dbReference type="InterPro" id="IPR051450">
    <property type="entry name" value="Gfo/Idh/MocA_Oxidoreductases"/>
</dbReference>
<dbReference type="PANTHER" id="PTHR43377">
    <property type="entry name" value="BILIVERDIN REDUCTASE A"/>
    <property type="match status" value="1"/>
</dbReference>
<accession>S0F027</accession>
<feature type="domain" description="Gfo/Idh/MocA-like oxidoreductase N-terminal" evidence="1">
    <location>
        <begin position="34"/>
        <end position="138"/>
    </location>
</feature>
<dbReference type="HOGENOM" id="CLU_023194_1_2_0"/>
<dbReference type="InParanoid" id="S0F027"/>
<organism evidence="3 4">
    <name type="scientific">Chthonomonas calidirosea (strain DSM 23976 / ICMP 18418 / T49)</name>
    <dbReference type="NCBI Taxonomy" id="1303518"/>
    <lineage>
        <taxon>Bacteria</taxon>
        <taxon>Bacillati</taxon>
        <taxon>Armatimonadota</taxon>
        <taxon>Chthonomonadia</taxon>
        <taxon>Chthonomonadales</taxon>
        <taxon>Chthonomonadaceae</taxon>
        <taxon>Chthonomonas</taxon>
    </lineage>
</organism>
<dbReference type="PATRIC" id="fig|1303518.3.peg.2700"/>
<dbReference type="GO" id="GO:0000166">
    <property type="term" value="F:nucleotide binding"/>
    <property type="evidence" value="ECO:0007669"/>
    <property type="project" value="InterPro"/>
</dbReference>
<dbReference type="SUPFAM" id="SSF51735">
    <property type="entry name" value="NAD(P)-binding Rossmann-fold domains"/>
    <property type="match status" value="1"/>
</dbReference>
<gene>
    <name evidence="3" type="ORF">CCALI_02599</name>
</gene>
<keyword evidence="4" id="KW-1185">Reference proteome</keyword>
<sequence length="356" mass="39428">MNNALKLFERGEETLAEDGKIGVAMLSFAHVHARDYASQIESNPHLKLVAVWDEDPARGRMEAERRGVPFYAELDQVLNLAEVEAVVVNAPTFMHRDILVAAAQAKKHIFTEKALTITVQEATEVMRAVEDAGIRFMISLPSRTRPEILFAKKLIDENYLGDITLMRARVAHMAALDRWFSGGSAWFGEESKAGGGAFFDLGCHRVDIMRWFLGEPASVVAQMTNFSGAYEVDDNMVATVTFRSGAIGILDVSWVHRYGPNPLEIYGTQGYLGIDQGPAGPRIQLISQRVTSGEIQGCVTPSPSSLPKALPSPMEQWVNAIREGTTPTINIYDAWALTQMLENCYKAAREHREVVF</sequence>
<dbReference type="KEGG" id="ccz:CCALI_02599"/>
<evidence type="ECO:0000313" key="3">
    <source>
        <dbReference type="EMBL" id="CCW36392.1"/>
    </source>
</evidence>
<dbReference type="Gene3D" id="3.40.50.720">
    <property type="entry name" value="NAD(P)-binding Rossmann-like Domain"/>
    <property type="match status" value="1"/>
</dbReference>
<evidence type="ECO:0000259" key="2">
    <source>
        <dbReference type="Pfam" id="PF22725"/>
    </source>
</evidence>
<feature type="domain" description="GFO/IDH/MocA-like oxidoreductase" evidence="2">
    <location>
        <begin position="150"/>
        <end position="272"/>
    </location>
</feature>
<name>S0F027_CHTCT</name>
<dbReference type="AlphaFoldDB" id="S0F027"/>
<protein>
    <submittedName>
        <fullName evidence="3">Predicted dehydrogenases and related proteins</fullName>
    </submittedName>
</protein>
<dbReference type="SUPFAM" id="SSF55347">
    <property type="entry name" value="Glyceraldehyde-3-phosphate dehydrogenase-like, C-terminal domain"/>
    <property type="match status" value="1"/>
</dbReference>
<dbReference type="InterPro" id="IPR036291">
    <property type="entry name" value="NAD(P)-bd_dom_sf"/>
</dbReference>
<dbReference type="PANTHER" id="PTHR43377:SF1">
    <property type="entry name" value="BILIVERDIN REDUCTASE A"/>
    <property type="match status" value="1"/>
</dbReference>
<dbReference type="STRING" id="454171.CP488_01492"/>
<dbReference type="Proteomes" id="UP000014227">
    <property type="component" value="Chromosome I"/>
</dbReference>
<proteinExistence type="predicted"/>
<dbReference type="eggNOG" id="COG0673">
    <property type="taxonomic scope" value="Bacteria"/>
</dbReference>
<dbReference type="Gene3D" id="3.30.360.10">
    <property type="entry name" value="Dihydrodipicolinate Reductase, domain 2"/>
    <property type="match status" value="1"/>
</dbReference>
<evidence type="ECO:0000313" key="4">
    <source>
        <dbReference type="Proteomes" id="UP000014227"/>
    </source>
</evidence>
<dbReference type="EMBL" id="HF951689">
    <property type="protein sequence ID" value="CCW36392.1"/>
    <property type="molecule type" value="Genomic_DNA"/>
</dbReference>
<reference evidence="4" key="1">
    <citation type="submission" date="2013-03" db="EMBL/GenBank/DDBJ databases">
        <title>Genome sequence of Chthonomonas calidirosea, the first sequenced genome from the Armatimonadetes phylum (formally candidate division OP10).</title>
        <authorList>
            <person name="Lee K.C.Y."/>
            <person name="Morgan X.C."/>
            <person name="Dunfield P.F."/>
            <person name="Tamas I."/>
            <person name="Houghton K.M."/>
            <person name="Vyssotski M."/>
            <person name="Ryan J.L.J."/>
            <person name="Lagutin K."/>
            <person name="McDonald I.R."/>
            <person name="Stott M.B."/>
        </authorList>
    </citation>
    <scope>NUCLEOTIDE SEQUENCE [LARGE SCALE GENOMIC DNA]</scope>
    <source>
        <strain evidence="4">DSM 23976 / ICMP 18418 / T49</strain>
    </source>
</reference>
<dbReference type="Pfam" id="PF22725">
    <property type="entry name" value="GFO_IDH_MocA_C3"/>
    <property type="match status" value="1"/>
</dbReference>
<dbReference type="InterPro" id="IPR055170">
    <property type="entry name" value="GFO_IDH_MocA-like_dom"/>
</dbReference>
<evidence type="ECO:0000259" key="1">
    <source>
        <dbReference type="Pfam" id="PF01408"/>
    </source>
</evidence>